<dbReference type="EMBL" id="BPLQ01010360">
    <property type="protein sequence ID" value="GIY50181.1"/>
    <property type="molecule type" value="Genomic_DNA"/>
</dbReference>
<evidence type="ECO:0000313" key="2">
    <source>
        <dbReference type="EMBL" id="GIY50181.1"/>
    </source>
</evidence>
<keyword evidence="3" id="KW-1185">Reference proteome</keyword>
<dbReference type="Proteomes" id="UP001054837">
    <property type="component" value="Unassembled WGS sequence"/>
</dbReference>
<dbReference type="AlphaFoldDB" id="A0AAV4TX89"/>
<feature type="compositionally biased region" description="Basic and acidic residues" evidence="1">
    <location>
        <begin position="7"/>
        <end position="16"/>
    </location>
</feature>
<sequence>MSTVPESDMKRFEKPPRKQTPIFPPPIRSQEDEILLIRREHSQSSVYGAEVISLPCTHLRIPHLIPTHTVTAAEEKKEKVCVCCCRGWVSDAQVKSSLRCTRGNSTAGFSTIPFNGCL</sequence>
<feature type="region of interest" description="Disordered" evidence="1">
    <location>
        <begin position="1"/>
        <end position="25"/>
    </location>
</feature>
<proteinExistence type="predicted"/>
<comment type="caution">
    <text evidence="2">The sequence shown here is derived from an EMBL/GenBank/DDBJ whole genome shotgun (WGS) entry which is preliminary data.</text>
</comment>
<evidence type="ECO:0000313" key="3">
    <source>
        <dbReference type="Proteomes" id="UP001054837"/>
    </source>
</evidence>
<reference evidence="2 3" key="1">
    <citation type="submission" date="2021-06" db="EMBL/GenBank/DDBJ databases">
        <title>Caerostris darwini draft genome.</title>
        <authorList>
            <person name="Kono N."/>
            <person name="Arakawa K."/>
        </authorList>
    </citation>
    <scope>NUCLEOTIDE SEQUENCE [LARGE SCALE GENOMIC DNA]</scope>
</reference>
<organism evidence="2 3">
    <name type="scientific">Caerostris darwini</name>
    <dbReference type="NCBI Taxonomy" id="1538125"/>
    <lineage>
        <taxon>Eukaryota</taxon>
        <taxon>Metazoa</taxon>
        <taxon>Ecdysozoa</taxon>
        <taxon>Arthropoda</taxon>
        <taxon>Chelicerata</taxon>
        <taxon>Arachnida</taxon>
        <taxon>Araneae</taxon>
        <taxon>Araneomorphae</taxon>
        <taxon>Entelegynae</taxon>
        <taxon>Araneoidea</taxon>
        <taxon>Araneidae</taxon>
        <taxon>Caerostris</taxon>
    </lineage>
</organism>
<gene>
    <name evidence="2" type="ORF">CDAR_231801</name>
</gene>
<evidence type="ECO:0000256" key="1">
    <source>
        <dbReference type="SAM" id="MobiDB-lite"/>
    </source>
</evidence>
<protein>
    <submittedName>
        <fullName evidence="2">Uncharacterized protein</fullName>
    </submittedName>
</protein>
<name>A0AAV4TX89_9ARAC</name>
<accession>A0AAV4TX89</accession>